<evidence type="ECO:0000313" key="5">
    <source>
        <dbReference type="Proteomes" id="UP000650467"/>
    </source>
</evidence>
<gene>
    <name evidence="4" type="ORF">HXX76_008619</name>
</gene>
<evidence type="ECO:0000256" key="3">
    <source>
        <dbReference type="RuleBase" id="RU364104"/>
    </source>
</evidence>
<sequence length="138" mass="15118">MAAAGDAHPVVRPAPWWESIFGSGDEKTYVSPHARNKIVLKLSKIGEAKCQPMIEAFNQCCRGKSFGQLMCKGKYDASQNCMHRYMNDENAELVAKRWVEQGRPHKPDWSVLLAGIEEAGDRKGAEAAAKASAASAQQ</sequence>
<keyword evidence="5" id="KW-1185">Reference proteome</keyword>
<evidence type="ECO:0000313" key="4">
    <source>
        <dbReference type="EMBL" id="KAG2432888.1"/>
    </source>
</evidence>
<comment type="caution">
    <text evidence="4">The sequence shown here is derived from an EMBL/GenBank/DDBJ whole genome shotgun (WGS) entry which is preliminary data.</text>
</comment>
<protein>
    <recommendedName>
        <fullName evidence="3">COX assembly mitochondrial protein</fullName>
    </recommendedName>
</protein>
<dbReference type="InterPro" id="IPR013892">
    <property type="entry name" value="Cyt_c_biogenesis_Cmc1-like"/>
</dbReference>
<dbReference type="Proteomes" id="UP000650467">
    <property type="component" value="Unassembled WGS sequence"/>
</dbReference>
<organism evidence="4 5">
    <name type="scientific">Chlamydomonas incerta</name>
    <dbReference type="NCBI Taxonomy" id="51695"/>
    <lineage>
        <taxon>Eukaryota</taxon>
        <taxon>Viridiplantae</taxon>
        <taxon>Chlorophyta</taxon>
        <taxon>core chlorophytes</taxon>
        <taxon>Chlorophyceae</taxon>
        <taxon>CS clade</taxon>
        <taxon>Chlamydomonadales</taxon>
        <taxon>Chlamydomonadaceae</taxon>
        <taxon>Chlamydomonas</taxon>
    </lineage>
</organism>
<comment type="subcellular location">
    <subcellularLocation>
        <location evidence="3">Mitochondrion</location>
    </subcellularLocation>
</comment>
<keyword evidence="2" id="KW-1015">Disulfide bond</keyword>
<name>A0A835SZF0_CHLIN</name>
<dbReference type="Pfam" id="PF08583">
    <property type="entry name" value="Cmc1"/>
    <property type="match status" value="1"/>
</dbReference>
<evidence type="ECO:0000256" key="1">
    <source>
        <dbReference type="ARBA" id="ARBA00007347"/>
    </source>
</evidence>
<evidence type="ECO:0000256" key="2">
    <source>
        <dbReference type="ARBA" id="ARBA00023157"/>
    </source>
</evidence>
<dbReference type="OrthoDB" id="6224010at2759"/>
<keyword evidence="3" id="KW-0496">Mitochondrion</keyword>
<dbReference type="EMBL" id="JAEHOC010000020">
    <property type="protein sequence ID" value="KAG2432888.1"/>
    <property type="molecule type" value="Genomic_DNA"/>
</dbReference>
<reference evidence="4" key="1">
    <citation type="journal article" date="2020" name="bioRxiv">
        <title>Comparative genomics of Chlamydomonas.</title>
        <authorList>
            <person name="Craig R.J."/>
            <person name="Hasan A.R."/>
            <person name="Ness R.W."/>
            <person name="Keightley P.D."/>
        </authorList>
    </citation>
    <scope>NUCLEOTIDE SEQUENCE</scope>
    <source>
        <strain evidence="4">SAG 7.73</strain>
    </source>
</reference>
<dbReference type="GO" id="GO:0005739">
    <property type="term" value="C:mitochondrion"/>
    <property type="evidence" value="ECO:0007669"/>
    <property type="project" value="UniProtKB-SubCell"/>
</dbReference>
<proteinExistence type="inferred from homology"/>
<dbReference type="AlphaFoldDB" id="A0A835SZF0"/>
<comment type="similarity">
    <text evidence="1 3">Belongs to the CMC family.</text>
</comment>
<accession>A0A835SZF0</accession>